<evidence type="ECO:0000256" key="1">
    <source>
        <dbReference type="ARBA" id="ARBA00022801"/>
    </source>
</evidence>
<evidence type="ECO:0000256" key="2">
    <source>
        <dbReference type="ARBA" id="ARBA00023295"/>
    </source>
</evidence>
<dbReference type="Proteomes" id="UP000053271">
    <property type="component" value="Unassembled WGS sequence"/>
</dbReference>
<evidence type="ECO:0000313" key="5">
    <source>
        <dbReference type="EMBL" id="KUN33084.1"/>
    </source>
</evidence>
<feature type="active site" description="Nucleophile" evidence="3">
    <location>
        <position position="281"/>
    </location>
</feature>
<dbReference type="Gene3D" id="3.20.20.80">
    <property type="entry name" value="Glycosidases"/>
    <property type="match status" value="1"/>
</dbReference>
<dbReference type="Pfam" id="PF02156">
    <property type="entry name" value="Glyco_hydro_26"/>
    <property type="match status" value="1"/>
</dbReference>
<dbReference type="SUPFAM" id="SSF51445">
    <property type="entry name" value="(Trans)glycosidases"/>
    <property type="match status" value="1"/>
</dbReference>
<feature type="active site" description="Proton donor" evidence="3">
    <location>
        <position position="176"/>
    </location>
</feature>
<dbReference type="EMBL" id="LMWS01000059">
    <property type="protein sequence ID" value="KUN33084.1"/>
    <property type="molecule type" value="Genomic_DNA"/>
</dbReference>
<keyword evidence="6" id="KW-1185">Reference proteome</keyword>
<keyword evidence="2 3" id="KW-0326">Glycosidase</keyword>
<sequence length="342" mass="37616">MARAPACRGGAVGRWAGVRSRPSLFVLCLLLVVGVLSCGAGGAGPPPPATGALPAFGAYLGYGGDGARRTGGFGAWTGVAGPRVGRAYLPGDAWHGIEGASGDLEPWARWRAARADRLFVLNVPLLERTEDHLTDATVRTELRAGARGAYDGHFRALARRLVDLGLGDTELVLGWEMNGVTYTHRCAPDPAAWRTYWRRIVDTMRSVPGQRFRFEFTPTRGRDAIPWPRCYPGDPHVDVIGMDAYDAPRGLSFAEQLREPYGLWDHVRFARAHGKPVAYPEWGLFENGDDPAYVRGMLLWTAAQRPLYQTITDYCPHGVWRCRDNPRSSAAYRELLRTTTAP</sequence>
<organism evidence="5 6">
    <name type="scientific">Streptomyces longwoodensis</name>
    <dbReference type="NCBI Taxonomy" id="68231"/>
    <lineage>
        <taxon>Bacteria</taxon>
        <taxon>Bacillati</taxon>
        <taxon>Actinomycetota</taxon>
        <taxon>Actinomycetes</taxon>
        <taxon>Kitasatosporales</taxon>
        <taxon>Streptomycetaceae</taxon>
        <taxon>Streptomyces</taxon>
    </lineage>
</organism>
<dbReference type="InterPro" id="IPR022790">
    <property type="entry name" value="GH26_dom"/>
</dbReference>
<accession>A0A117QKB3</accession>
<comment type="similarity">
    <text evidence="3">Belongs to the glycosyl hydrolase 26 family.</text>
</comment>
<reference evidence="5 6" key="1">
    <citation type="submission" date="2015-10" db="EMBL/GenBank/DDBJ databases">
        <title>Draft genome sequence of Streptomyces longwoodensis DSM 41677, type strain for the species Streptomyces longwoodensis.</title>
        <authorList>
            <person name="Ruckert C."/>
            <person name="Winkler A."/>
            <person name="Kalinowski J."/>
            <person name="Kampfer P."/>
            <person name="Glaeser S."/>
        </authorList>
    </citation>
    <scope>NUCLEOTIDE SEQUENCE [LARGE SCALE GENOMIC DNA]</scope>
    <source>
        <strain evidence="5 6">DSM 41677</strain>
    </source>
</reference>
<dbReference type="PROSITE" id="PS51764">
    <property type="entry name" value="GH26"/>
    <property type="match status" value="1"/>
</dbReference>
<protein>
    <recommendedName>
        <fullName evidence="4">GH26 domain-containing protein</fullName>
    </recommendedName>
</protein>
<dbReference type="InterPro" id="IPR017853">
    <property type="entry name" value="GH"/>
</dbReference>
<feature type="domain" description="GH26" evidence="4">
    <location>
        <begin position="48"/>
        <end position="342"/>
    </location>
</feature>
<dbReference type="AlphaFoldDB" id="A0A117QKB3"/>
<dbReference type="STRING" id="68231.AQJ30_35705"/>
<proteinExistence type="inferred from homology"/>
<evidence type="ECO:0000259" key="4">
    <source>
        <dbReference type="PROSITE" id="PS51764"/>
    </source>
</evidence>
<dbReference type="GO" id="GO:0004553">
    <property type="term" value="F:hydrolase activity, hydrolyzing O-glycosyl compounds"/>
    <property type="evidence" value="ECO:0007669"/>
    <property type="project" value="InterPro"/>
</dbReference>
<comment type="caution">
    <text evidence="5">The sequence shown here is derived from an EMBL/GenBank/DDBJ whole genome shotgun (WGS) entry which is preliminary data.</text>
</comment>
<keyword evidence="1 3" id="KW-0378">Hydrolase</keyword>
<gene>
    <name evidence="5" type="ORF">AQJ30_35705</name>
</gene>
<evidence type="ECO:0000313" key="6">
    <source>
        <dbReference type="Proteomes" id="UP000053271"/>
    </source>
</evidence>
<evidence type="ECO:0000256" key="3">
    <source>
        <dbReference type="PROSITE-ProRule" id="PRU01100"/>
    </source>
</evidence>
<name>A0A117QKB3_9ACTN</name>